<name>A0AAD4QW53_9BILA</name>
<dbReference type="Proteomes" id="UP001201812">
    <property type="component" value="Unassembled WGS sequence"/>
</dbReference>
<dbReference type="InterPro" id="IPR009689">
    <property type="entry name" value="DUF1280"/>
</dbReference>
<dbReference type="AlphaFoldDB" id="A0AAD4QW53"/>
<accession>A0AAD4QW53</accession>
<dbReference type="EMBL" id="JAKKPZ010000584">
    <property type="protein sequence ID" value="KAI1693780.1"/>
    <property type="molecule type" value="Genomic_DNA"/>
</dbReference>
<protein>
    <submittedName>
        <fullName evidence="1">Uncharacterized protein</fullName>
    </submittedName>
</protein>
<comment type="caution">
    <text evidence="1">The sequence shown here is derived from an EMBL/GenBank/DDBJ whole genome shotgun (WGS) entry which is preliminary data.</text>
</comment>
<proteinExistence type="predicted"/>
<evidence type="ECO:0000313" key="1">
    <source>
        <dbReference type="EMBL" id="KAI1693780.1"/>
    </source>
</evidence>
<dbReference type="Pfam" id="PF06918">
    <property type="entry name" value="DUF1280"/>
    <property type="match status" value="1"/>
</dbReference>
<keyword evidence="2" id="KW-1185">Reference proteome</keyword>
<organism evidence="1 2">
    <name type="scientific">Ditylenchus destructor</name>
    <dbReference type="NCBI Taxonomy" id="166010"/>
    <lineage>
        <taxon>Eukaryota</taxon>
        <taxon>Metazoa</taxon>
        <taxon>Ecdysozoa</taxon>
        <taxon>Nematoda</taxon>
        <taxon>Chromadorea</taxon>
        <taxon>Rhabditida</taxon>
        <taxon>Tylenchina</taxon>
        <taxon>Tylenchomorpha</taxon>
        <taxon>Sphaerularioidea</taxon>
        <taxon>Anguinidae</taxon>
        <taxon>Anguininae</taxon>
        <taxon>Ditylenchus</taxon>
    </lineage>
</organism>
<evidence type="ECO:0000313" key="2">
    <source>
        <dbReference type="Proteomes" id="UP001201812"/>
    </source>
</evidence>
<reference evidence="1" key="1">
    <citation type="submission" date="2022-01" db="EMBL/GenBank/DDBJ databases">
        <title>Genome Sequence Resource for Two Populations of Ditylenchus destructor, the Migratory Endoparasitic Phytonematode.</title>
        <authorList>
            <person name="Zhang H."/>
            <person name="Lin R."/>
            <person name="Xie B."/>
        </authorList>
    </citation>
    <scope>NUCLEOTIDE SEQUENCE</scope>
    <source>
        <strain evidence="1">BazhouSP</strain>
    </source>
</reference>
<gene>
    <name evidence="1" type="ORF">DdX_20478</name>
</gene>
<sequence length="228" mass="25950">MAGRPPHIAATSIADLNRTNLFHRAEQVANIISGGHQNHNITEEQLENFFDQVKFQLGFRSHQRDSTHGKVYTAQNKIPTELKLTPLQDLMICNNRLTWRGRESLKSALLKQGKDVFAPTRQVEEQLQYFSSFGKIEQFNYEEGKTSYYLSNIHEYLQIRLKNIWKNGLFLTLRDKIVLCVSGDKGGKYTKICLQIGNTVNPNSSGSIILLAMYDNSDTHDILASSCQ</sequence>